<dbReference type="InParanoid" id="T1IFV8"/>
<evidence type="ECO:0000313" key="2">
    <source>
        <dbReference type="EnsemblMetazoa" id="RPRC015177-PA"/>
    </source>
</evidence>
<accession>T1IFV8</accession>
<feature type="region of interest" description="Disordered" evidence="1">
    <location>
        <begin position="17"/>
        <end position="50"/>
    </location>
</feature>
<proteinExistence type="predicted"/>
<dbReference type="HOGENOM" id="CLU_1580455_0_0_1"/>
<keyword evidence="3" id="KW-1185">Reference proteome</keyword>
<dbReference type="AlphaFoldDB" id="T1IFV8"/>
<dbReference type="Proteomes" id="UP000015103">
    <property type="component" value="Unassembled WGS sequence"/>
</dbReference>
<protein>
    <submittedName>
        <fullName evidence="2">Uncharacterized protein</fullName>
    </submittedName>
</protein>
<sequence>MSSELIGELGQVGLTIGQSPVSNNTAAPVGCTSDESSPERKRQWSVTSSGRPVNRKRFRHAWLMFDIFKDWLRPHPSPELANCIVCNRVIKAGKSELEKHAAGKRHLSMLNGMNAAGGGGASAADGRHTRGHSRHMVILGQDVVEVDSSYDGIMHCIFVYNEKQTPHNT</sequence>
<feature type="compositionally biased region" description="Polar residues" evidence="1">
    <location>
        <begin position="17"/>
        <end position="26"/>
    </location>
</feature>
<evidence type="ECO:0000256" key="1">
    <source>
        <dbReference type="SAM" id="MobiDB-lite"/>
    </source>
</evidence>
<dbReference type="EMBL" id="ACPB03021529">
    <property type="status" value="NOT_ANNOTATED_CDS"/>
    <property type="molecule type" value="Genomic_DNA"/>
</dbReference>
<name>T1IFV8_RHOPR</name>
<dbReference type="EnsemblMetazoa" id="RPRC015177-RA">
    <property type="protein sequence ID" value="RPRC015177-PA"/>
    <property type="gene ID" value="RPRC015177"/>
</dbReference>
<evidence type="ECO:0000313" key="3">
    <source>
        <dbReference type="Proteomes" id="UP000015103"/>
    </source>
</evidence>
<organism evidence="2 3">
    <name type="scientific">Rhodnius prolixus</name>
    <name type="common">Triatomid bug</name>
    <dbReference type="NCBI Taxonomy" id="13249"/>
    <lineage>
        <taxon>Eukaryota</taxon>
        <taxon>Metazoa</taxon>
        <taxon>Ecdysozoa</taxon>
        <taxon>Arthropoda</taxon>
        <taxon>Hexapoda</taxon>
        <taxon>Insecta</taxon>
        <taxon>Pterygota</taxon>
        <taxon>Neoptera</taxon>
        <taxon>Paraneoptera</taxon>
        <taxon>Hemiptera</taxon>
        <taxon>Heteroptera</taxon>
        <taxon>Panheteroptera</taxon>
        <taxon>Cimicomorpha</taxon>
        <taxon>Reduviidae</taxon>
        <taxon>Triatominae</taxon>
        <taxon>Rhodnius</taxon>
    </lineage>
</organism>
<reference evidence="2" key="1">
    <citation type="submission" date="2015-05" db="UniProtKB">
        <authorList>
            <consortium name="EnsemblMetazoa"/>
        </authorList>
    </citation>
    <scope>IDENTIFICATION</scope>
</reference>
<dbReference type="VEuPathDB" id="VectorBase:RPRC015177"/>